<feature type="chain" id="PRO_5043346856" description="Fenitrothion hydrolase" evidence="2">
    <location>
        <begin position="29"/>
        <end position="476"/>
    </location>
</feature>
<dbReference type="AlphaFoldDB" id="A0AAU7AQ63"/>
<evidence type="ECO:0000256" key="2">
    <source>
        <dbReference type="SAM" id="SignalP"/>
    </source>
</evidence>
<evidence type="ECO:0000313" key="3">
    <source>
        <dbReference type="EMBL" id="XAY03780.1"/>
    </source>
</evidence>
<feature type="transmembrane region" description="Helical" evidence="1">
    <location>
        <begin position="201"/>
        <end position="221"/>
    </location>
</feature>
<gene>
    <name evidence="3" type="ORF">DSM112329_00601</name>
</gene>
<keyword evidence="1" id="KW-0812">Transmembrane</keyword>
<protein>
    <recommendedName>
        <fullName evidence="4">Fenitrothion hydrolase</fullName>
    </recommendedName>
</protein>
<feature type="transmembrane region" description="Helical" evidence="1">
    <location>
        <begin position="316"/>
        <end position="337"/>
    </location>
</feature>
<feature type="transmembrane region" description="Helical" evidence="1">
    <location>
        <begin position="83"/>
        <end position="104"/>
    </location>
</feature>
<feature type="transmembrane region" description="Helical" evidence="1">
    <location>
        <begin position="416"/>
        <end position="435"/>
    </location>
</feature>
<feature type="transmembrane region" description="Helical" evidence="1">
    <location>
        <begin position="256"/>
        <end position="278"/>
    </location>
</feature>
<accession>A0AAU7AQ63</accession>
<dbReference type="RefSeq" id="WP_354700332.1">
    <property type="nucleotide sequence ID" value="NZ_CP114014.1"/>
</dbReference>
<dbReference type="PROSITE" id="PS51318">
    <property type="entry name" value="TAT"/>
    <property type="match status" value="1"/>
</dbReference>
<organism evidence="3">
    <name type="scientific">Paraconexibacter sp. AEG42_29</name>
    <dbReference type="NCBI Taxonomy" id="2997339"/>
    <lineage>
        <taxon>Bacteria</taxon>
        <taxon>Bacillati</taxon>
        <taxon>Actinomycetota</taxon>
        <taxon>Thermoleophilia</taxon>
        <taxon>Solirubrobacterales</taxon>
        <taxon>Paraconexibacteraceae</taxon>
        <taxon>Paraconexibacter</taxon>
    </lineage>
</organism>
<feature type="transmembrane region" description="Helical" evidence="1">
    <location>
        <begin position="227"/>
        <end position="244"/>
    </location>
</feature>
<keyword evidence="2" id="KW-0732">Signal</keyword>
<evidence type="ECO:0000256" key="1">
    <source>
        <dbReference type="SAM" id="Phobius"/>
    </source>
</evidence>
<feature type="transmembrane region" description="Helical" evidence="1">
    <location>
        <begin position="358"/>
        <end position="380"/>
    </location>
</feature>
<name>A0AAU7AQ63_9ACTN</name>
<sequence>MTAFIRRLALPALATLAAALVAAGPAQAHGLVGKQDLPIPKWLFAWAAFAVLVISFVGLATLWRTPRFAELREQATLRLPAFLEPLCGLIGILIFSGVIYAGFAGTDESAANVVPTSIYVIFWVGIPILSLLFGDVFRAFNPWRAVGRAAGWVMGRVAGDGPEPVAYPDRLGYWPAAAGIFGFAVLELAIPVTDRQDPSTLAVLGLIYAAVQLVGMALFGVKAWSDRGDAFGVYFGLFATLSPLRWTGRQLVRRPLLAGTATLVPAAGLVGLICVMIGSTSFDGFTASSLWTDTFAVPLQGRFVDAGFSREHANTLVFTGGLIAMTGVISALYLLGCAGMKSAITGGTDSTTELAKRFAPTLIPIALAYVVAHYFGLLSYQGQAMAYLLSDPLGDGSDYLGQADYRIDYTWISATAIYYVQVVALIAGHAAGLALAHDRALLSFSSVRTATRSQYWMLAVMVAFTSLALWLLSNSS</sequence>
<dbReference type="EMBL" id="CP114014">
    <property type="protein sequence ID" value="XAY03780.1"/>
    <property type="molecule type" value="Genomic_DNA"/>
</dbReference>
<feature type="transmembrane region" description="Helical" evidence="1">
    <location>
        <begin position="116"/>
        <end position="134"/>
    </location>
</feature>
<dbReference type="InterPro" id="IPR006311">
    <property type="entry name" value="TAT_signal"/>
</dbReference>
<proteinExistence type="predicted"/>
<feature type="transmembrane region" description="Helical" evidence="1">
    <location>
        <begin position="455"/>
        <end position="473"/>
    </location>
</feature>
<reference evidence="3" key="1">
    <citation type="submission" date="2022-12" db="EMBL/GenBank/DDBJ databases">
        <title>Paraconexibacter alkalitolerans sp. nov. and Baekduia alba sp. nov., isolated from soil and emended description of the genera Paraconexibacter (Chun et al., 2020) and Baekduia (An et al., 2020).</title>
        <authorList>
            <person name="Vieira S."/>
            <person name="Huber K.J."/>
            <person name="Geppert A."/>
            <person name="Wolf J."/>
            <person name="Neumann-Schaal M."/>
            <person name="Muesken M."/>
            <person name="Overmann J."/>
        </authorList>
    </citation>
    <scope>NUCLEOTIDE SEQUENCE</scope>
    <source>
        <strain evidence="3">AEG42_29</strain>
    </source>
</reference>
<evidence type="ECO:0008006" key="4">
    <source>
        <dbReference type="Google" id="ProtNLM"/>
    </source>
</evidence>
<keyword evidence="1" id="KW-1133">Transmembrane helix</keyword>
<dbReference type="KEGG" id="parq:DSM112329_00601"/>
<feature type="transmembrane region" description="Helical" evidence="1">
    <location>
        <begin position="44"/>
        <end position="63"/>
    </location>
</feature>
<feature type="signal peptide" evidence="2">
    <location>
        <begin position="1"/>
        <end position="28"/>
    </location>
</feature>
<keyword evidence="1" id="KW-0472">Membrane</keyword>